<organism evidence="2 3">
    <name type="scientific">Fadolivirus FV1/VV64</name>
    <dbReference type="NCBI Taxonomy" id="3070911"/>
    <lineage>
        <taxon>Viruses</taxon>
        <taxon>Varidnaviria</taxon>
        <taxon>Bamfordvirae</taxon>
        <taxon>Nucleocytoviricota</taxon>
        <taxon>Megaviricetes</taxon>
        <taxon>Imitervirales</taxon>
        <taxon>Mimiviridae</taxon>
        <taxon>Klosneuvirinae</taxon>
        <taxon>Fadolivirus</taxon>
        <taxon>Fadolivirus algeromassiliense</taxon>
    </lineage>
</organism>
<dbReference type="InterPro" id="IPR018306">
    <property type="entry name" value="Phage_T5_Orf172_DNA-bd"/>
</dbReference>
<feature type="domain" description="Bacteriophage T5 Orf172 DNA-binding" evidence="1">
    <location>
        <begin position="13"/>
        <end position="88"/>
    </location>
</feature>
<name>A0A7D3QTT2_9VIRU</name>
<gene>
    <name evidence="2" type="ORF">Fadolivirus_1_127</name>
</gene>
<evidence type="ECO:0000313" key="2">
    <source>
        <dbReference type="EMBL" id="QKF93585.1"/>
    </source>
</evidence>
<reference evidence="2 3" key="1">
    <citation type="submission" date="2020-04" db="EMBL/GenBank/DDBJ databases">
        <title>Advantages and limits of metagenomic assembly and binning of a giant virus.</title>
        <authorList>
            <person name="Schulz F."/>
            <person name="Andreani J."/>
            <person name="Francis R."/>
            <person name="Boudjemaa H."/>
            <person name="Bou Khalil J.Y."/>
            <person name="Lee J."/>
            <person name="La Scola B."/>
            <person name="Woyke T."/>
        </authorList>
    </citation>
    <scope>NUCLEOTIDE SEQUENCE [LARGE SCALE GENOMIC DNA]</scope>
    <source>
        <strain evidence="2 3">FV1/VV64</strain>
    </source>
</reference>
<evidence type="ECO:0000313" key="3">
    <source>
        <dbReference type="Proteomes" id="UP001162001"/>
    </source>
</evidence>
<keyword evidence="3" id="KW-1185">Reference proteome</keyword>
<accession>A0A7D3QTT2</accession>
<evidence type="ECO:0000259" key="1">
    <source>
        <dbReference type="SMART" id="SM00974"/>
    </source>
</evidence>
<dbReference type="SMART" id="SM00974">
    <property type="entry name" value="T5orf172"/>
    <property type="match status" value="1"/>
</dbReference>
<dbReference type="EMBL" id="MT418680">
    <property type="protein sequence ID" value="QKF93585.1"/>
    <property type="molecule type" value="Genomic_DNA"/>
</dbReference>
<sequence>MKKNNTTENQKYIDMECCYKIGRSKRPQERLDDLQTANPNKLTLIHTCKSKNGSIAENSIHKYFRDYRISEEWFNFNNEKLNECIEIINEICSKINSGFSVSINNNIDININKNTNINNFKHKCNKCNYTSNDKSNFNRHIKSLGHININNDSEKIISFNKCVYVCECGEKSQNKSRLLIHMKTCDKLLLHEKKIVTKNLKKQIENYEYNYDKLLELIC</sequence>
<protein>
    <submittedName>
        <fullName evidence="2">GIY-YIg nuclease</fullName>
    </submittedName>
</protein>
<dbReference type="Pfam" id="PF13455">
    <property type="entry name" value="MUG113"/>
    <property type="match status" value="1"/>
</dbReference>
<proteinExistence type="predicted"/>
<dbReference type="Proteomes" id="UP001162001">
    <property type="component" value="Segment"/>
</dbReference>